<reference evidence="5" key="1">
    <citation type="journal article" date="2019" name="Int. J. Syst. Evol. Microbiol.">
        <title>The Global Catalogue of Microorganisms (GCM) 10K type strain sequencing project: providing services to taxonomists for standard genome sequencing and annotation.</title>
        <authorList>
            <consortium name="The Broad Institute Genomics Platform"/>
            <consortium name="The Broad Institute Genome Sequencing Center for Infectious Disease"/>
            <person name="Wu L."/>
            <person name="Ma J."/>
        </authorList>
    </citation>
    <scope>NUCLEOTIDE SEQUENCE [LARGE SCALE GENOMIC DNA]</scope>
    <source>
        <strain evidence="5">NBRC 108728</strain>
    </source>
</reference>
<accession>A0ABN6XTL5</accession>
<dbReference type="Pfam" id="PF07971">
    <property type="entry name" value="Glyco_hydro_92"/>
    <property type="match status" value="1"/>
</dbReference>
<evidence type="ECO:0000259" key="2">
    <source>
        <dbReference type="PROSITE" id="PS50022"/>
    </source>
</evidence>
<feature type="domain" description="F5/8 type C" evidence="2">
    <location>
        <begin position="67"/>
        <end position="168"/>
    </location>
</feature>
<dbReference type="SMART" id="SM00089">
    <property type="entry name" value="PKD"/>
    <property type="match status" value="2"/>
</dbReference>
<dbReference type="InterPro" id="IPR012939">
    <property type="entry name" value="Glyco_hydro_92"/>
</dbReference>
<dbReference type="NCBIfam" id="TIGR01180">
    <property type="entry name" value="aman2_put"/>
    <property type="match status" value="1"/>
</dbReference>
<dbReference type="Gene3D" id="3.30.2080.10">
    <property type="entry name" value="GH92 mannosidase domain"/>
    <property type="match status" value="1"/>
</dbReference>
<dbReference type="InterPro" id="IPR005887">
    <property type="entry name" value="GH92_a_mannosidase_put"/>
</dbReference>
<dbReference type="InterPro" id="IPR000421">
    <property type="entry name" value="FA58C"/>
</dbReference>
<dbReference type="EMBL" id="AP027732">
    <property type="protein sequence ID" value="BDZ48352.1"/>
    <property type="molecule type" value="Genomic_DNA"/>
</dbReference>
<dbReference type="PROSITE" id="PS50022">
    <property type="entry name" value="FA58C_3"/>
    <property type="match status" value="1"/>
</dbReference>
<gene>
    <name evidence="4" type="ORF">GCM10025867_05930</name>
</gene>
<dbReference type="SUPFAM" id="SSF49299">
    <property type="entry name" value="PKD domain"/>
    <property type="match status" value="2"/>
</dbReference>
<keyword evidence="5" id="KW-1185">Reference proteome</keyword>
<dbReference type="InterPro" id="IPR041371">
    <property type="entry name" value="GH92_N"/>
</dbReference>
<dbReference type="Proteomes" id="UP001321486">
    <property type="component" value="Chromosome"/>
</dbReference>
<keyword evidence="1" id="KW-0732">Signal</keyword>
<dbReference type="InterPro" id="IPR014718">
    <property type="entry name" value="GH-type_carb-bd"/>
</dbReference>
<feature type="domain" description="PKD" evidence="3">
    <location>
        <begin position="1629"/>
        <end position="1681"/>
    </location>
</feature>
<dbReference type="PANTHER" id="PTHR12143:SF43">
    <property type="entry name" value="PUTATIVE-RELATED"/>
    <property type="match status" value="1"/>
</dbReference>
<dbReference type="Gene3D" id="2.60.40.10">
    <property type="entry name" value="Immunoglobulins"/>
    <property type="match status" value="2"/>
</dbReference>
<evidence type="ECO:0000256" key="1">
    <source>
        <dbReference type="SAM" id="SignalP"/>
    </source>
</evidence>
<dbReference type="PANTHER" id="PTHR12143">
    <property type="entry name" value="PEPTIDE N-GLYCANASE PNGASE -RELATED"/>
    <property type="match status" value="1"/>
</dbReference>
<dbReference type="Gene3D" id="2.70.98.10">
    <property type="match status" value="1"/>
</dbReference>
<dbReference type="PROSITE" id="PS50093">
    <property type="entry name" value="PKD"/>
    <property type="match status" value="2"/>
</dbReference>
<feature type="domain" description="PKD" evidence="3">
    <location>
        <begin position="1330"/>
        <end position="1392"/>
    </location>
</feature>
<dbReference type="SUPFAM" id="SSF48208">
    <property type="entry name" value="Six-hairpin glycosidases"/>
    <property type="match status" value="1"/>
</dbReference>
<dbReference type="CDD" id="cd00146">
    <property type="entry name" value="PKD"/>
    <property type="match status" value="1"/>
</dbReference>
<dbReference type="SUPFAM" id="SSF49785">
    <property type="entry name" value="Galactose-binding domain-like"/>
    <property type="match status" value="1"/>
</dbReference>
<evidence type="ECO:0000313" key="4">
    <source>
        <dbReference type="EMBL" id="BDZ48352.1"/>
    </source>
</evidence>
<organism evidence="4 5">
    <name type="scientific">Frondihabitans sucicola</name>
    <dbReference type="NCBI Taxonomy" id="1268041"/>
    <lineage>
        <taxon>Bacteria</taxon>
        <taxon>Bacillati</taxon>
        <taxon>Actinomycetota</taxon>
        <taxon>Actinomycetes</taxon>
        <taxon>Micrococcales</taxon>
        <taxon>Microbacteriaceae</taxon>
        <taxon>Frondihabitans</taxon>
    </lineage>
</organism>
<name>A0ABN6XTL5_9MICO</name>
<dbReference type="InterPro" id="IPR035986">
    <property type="entry name" value="PKD_dom_sf"/>
</dbReference>
<dbReference type="Gene3D" id="1.20.1610.10">
    <property type="entry name" value="alpha-1,2-mannosidases domains"/>
    <property type="match status" value="1"/>
</dbReference>
<proteinExistence type="predicted"/>
<dbReference type="Pfam" id="PF17678">
    <property type="entry name" value="Glyco_hydro_92N"/>
    <property type="match status" value="1"/>
</dbReference>
<feature type="chain" id="PRO_5046060356" evidence="1">
    <location>
        <begin position="26"/>
        <end position="1681"/>
    </location>
</feature>
<dbReference type="InterPro" id="IPR008928">
    <property type="entry name" value="6-hairpin_glycosidase_sf"/>
</dbReference>
<dbReference type="InterPro" id="IPR013783">
    <property type="entry name" value="Ig-like_fold"/>
</dbReference>
<evidence type="ECO:0000259" key="3">
    <source>
        <dbReference type="PROSITE" id="PS50093"/>
    </source>
</evidence>
<dbReference type="InterPro" id="IPR000601">
    <property type="entry name" value="PKD_dom"/>
</dbReference>
<dbReference type="Gene3D" id="2.60.120.260">
    <property type="entry name" value="Galactose-binding domain-like"/>
    <property type="match status" value="2"/>
</dbReference>
<dbReference type="Pfam" id="PF18911">
    <property type="entry name" value="PKD_4"/>
    <property type="match status" value="1"/>
</dbReference>
<feature type="signal peptide" evidence="1">
    <location>
        <begin position="1"/>
        <end position="25"/>
    </location>
</feature>
<protein>
    <submittedName>
        <fullName evidence="4">Alpha-1 2-mannosidase</fullName>
    </submittedName>
</protein>
<dbReference type="Gene3D" id="1.20.1050.60">
    <property type="entry name" value="alpha-1,2-mannosidase"/>
    <property type="match status" value="1"/>
</dbReference>
<dbReference type="InterPro" id="IPR008979">
    <property type="entry name" value="Galactose-bd-like_sf"/>
</dbReference>
<dbReference type="InterPro" id="IPR050883">
    <property type="entry name" value="PNGase"/>
</dbReference>
<dbReference type="InterPro" id="IPR022409">
    <property type="entry name" value="PKD/Chitinase_dom"/>
</dbReference>
<evidence type="ECO:0000313" key="5">
    <source>
        <dbReference type="Proteomes" id="UP001321486"/>
    </source>
</evidence>
<sequence length="1681" mass="174102">MRSVLQRTAVFVTAAALMTSGGAMSAEASTNHHGGGKTADFHSSFEANDAQPLTSTPLRDPVNVVGRAAFPVGSLLGHVTDVTASAENAPDEVAANLADNNAASKWLAFETTATITYTLDSAQTLAKYSLTSANDSSGRDPVDFTVAGSSDGSTWTTLDTQTGQSFSGRGATDSYSVTKPAAYTTYRLSITKNAGDAITQLADWSLSDGTTTAPPASPMATVVAGGPAAGPNLKKGQGFTGLASLRYAGEHVADGAASATNVLYDDLKLKVGRATQLSYKIFPELGGDLQYPATYAAVDLQLSNGDLVSASKYGLVDGHGDGISAQAQGKSKILYADQWNSVKIDLGKLQGKTITKVLFTYDNPSGKAATSFQGYLDDIAVADAPKASTKDGLVSYVDTRRGTNSSGSFSRGNNIPAAALPNGFNFWTPMTDASSQTWLYNYASTNDANNLPTLQGIGVSHEPSPWMGDRNQLAILPAVPGAAGAAPDATLSKRALEFSHDDEIARPDLYSVTFTNGMTASVTPTDHAAVMKFTFTRDSGSVLVDQVAGTSGLTVAADGTVSGWVDGGSGLSTGASRMFVTGRFDQKPVTNGAAAGNRTSARYATFDTSKHKTVELRLATSFISSAQAVNNLDQEVTGKSFASVHDAAVKAWNSRLGVIKLGGATADQLATTYGSLYRLNMYPNSQFENTGTTKKPVYEYASPVAKQIGTATATTTNAQVKKGKVYVNNGFWDTYRTAWPAYSMLYPKLAGELMDGFVQQYKDAGWIARWSSPGYADLMTGTSSDVAFADAYIKGVSTSDALSAYDAALKNATVLPPNSGVGRKGLDTSIFLGYTADTTGESVSWALEGYINDYGIGQMAAKLATDPKVPAARKPQLKEESTYFLAQAKQYVELFDPSIGFFQAKNADGTFQQKAADYDPESWGGAYTETDGWNFAFHAPFDVAGLASLYGGSDGLVKKLDQFFATPETATKPGGYGGTIHEMLEARDVRMGQLGMSNQPSHHIPYLYAAAGAPSKTQAAVREITRRLYVGSDIGQGYPGDEDNGEMSSWFLFSSLGFYPLAMASDTYTIGSPLFTHAVVSPLGGHRLTIEAPNNSASNVYIKGATLNGHRLPTTTLSADAVAKGGTLRFEMTSTPSTWGAVAPKAEKTPVPLVDATKAGNGSVTSNDGTDLAALTDDDSTSSVTFATSDPAISFESDAGPATVTSYTLTNGATGSSPTAWKLEGSSDGKKWITVDQRKGQTWPWQTQTRPFEIAHPSAFAHYRLSITATTDGKAPTLSELELLSDTTAKQTGFTVTPRSSVTGSVASPVTAPLASIAGSTAATSTATVDFQDGKGPQKATLTKNSLGSYDVTASHTFQAAGSYTVLITATDGRRMASTTATIAVSRTAPSLTSAYDSICLATDGHGGSCDGEGNAFSAASLAANGFKPGTTVAVPGTALTFDLPAVAAGKPDNATGNGQVIPLDLGDGVTKLSVIGTANEKPQDTVGTLTYSDGSTGSLPIQFGDWTAAVTSPQFGNVVVAKSNGRYGGGSQGDDAVAAIYATAPFTLPAGKKAVSLTLPVQTGDITKVGRIHVFAVATDGTRVSVPALSVAPAAGLTARARAPFSGRLATVTGGRPATAGAYTAEVNWGDGSATTTATVSATGAITGTHTYADRGTYSVTVTADDGSGSSAATLAATVK</sequence>
<dbReference type="Pfam" id="PF00754">
    <property type="entry name" value="F5_F8_type_C"/>
    <property type="match status" value="1"/>
</dbReference>